<dbReference type="SMART" id="SM00642">
    <property type="entry name" value="Aamy"/>
    <property type="match status" value="1"/>
</dbReference>
<gene>
    <name evidence="5" type="ORF">THER5_0825</name>
</gene>
<keyword evidence="1 5" id="KW-0378">Hydrolase</keyword>
<dbReference type="GO" id="GO:0005975">
    <property type="term" value="P:carbohydrate metabolic process"/>
    <property type="evidence" value="ECO:0007669"/>
    <property type="project" value="InterPro"/>
</dbReference>
<evidence type="ECO:0000256" key="1">
    <source>
        <dbReference type="ARBA" id="ARBA00022801"/>
    </source>
</evidence>
<dbReference type="PANTHER" id="PTHR10357:SF210">
    <property type="entry name" value="MALTODEXTRIN GLUCOSIDASE"/>
    <property type="match status" value="1"/>
</dbReference>
<dbReference type="InterPro" id="IPR014756">
    <property type="entry name" value="Ig_E-set"/>
</dbReference>
<sequence length="631" mass="70502">MTTASPRPAQATSTQANDPQPPLPHHDGSTLYVSNPCPNLGDTIRVRVRIPRTAPYTAVVLHSLADDELHLENAQPILSTDTETWYEAPLPIHNPDTRYRFALLRDGGFDWLNALGVFDREVSDVFDFRITTFSPSPAWNREGATYQIFPDRFARSEQFATRQAPDWAHPTAWSAKPLAYGMETGRQWYGGDLKGIEEHLDYIQDLGFTTVYLTPCFPARSVHRYDSSTFDHIDPLLGGDEALRWLARACHARGMRIMGDLTLNHTGSSHEWFQRALHDPDSEERDYYLWNRYPDDYVAWMGIKSLPKLNWTSRKLVDRMIRGASSSAGQWLGGEDGLDGWRIDVANQTGRWMAMDENHAVATTIRATIDESTGGNGALIAEYMPDATRDLAGDGWQGVMNYAAFAHPLWMWVADPNSHVKRFGFDETFPRRSGMAMADTMRELLAQIPWKVAESQWNLIDSHDSARILTLTRSPQVAHAALGIMMTYPGVPMVFAGDERDSTGITGEESRTPMDWDAPESAHSATIDRYRELLKLRNTSSALTHGGLRWVSVQADAVAYLREDVTDRLLVVAARQGGQQVHVTRELLGNADPQLVAGEGSVAAADHGARFALPDAGYGVWRLGGLEVPRW</sequence>
<dbReference type="OrthoDB" id="9043248at2"/>
<feature type="compositionally biased region" description="Polar residues" evidence="3">
    <location>
        <begin position="1"/>
        <end position="18"/>
    </location>
</feature>
<dbReference type="PANTHER" id="PTHR10357">
    <property type="entry name" value="ALPHA-AMYLASE FAMILY MEMBER"/>
    <property type="match status" value="1"/>
</dbReference>
<dbReference type="CDD" id="cd02857">
    <property type="entry name" value="E_set_CDase_PDE_N"/>
    <property type="match status" value="1"/>
</dbReference>
<protein>
    <submittedName>
        <fullName evidence="5">Alpha amylase catalytic region</fullName>
        <ecNumber evidence="5">3.2.1.20</ecNumber>
    </submittedName>
</protein>
<reference evidence="5 6" key="1">
    <citation type="submission" date="2014-03" db="EMBL/GenBank/DDBJ databases">
        <title>Genomics of Bifidobacteria.</title>
        <authorList>
            <person name="Ventura M."/>
            <person name="Milani C."/>
            <person name="Lugli G.A."/>
        </authorList>
    </citation>
    <scope>NUCLEOTIDE SEQUENCE [LARGE SCALE GENOMIC DNA]</scope>
    <source>
        <strain evidence="5 6">LMG 21395</strain>
    </source>
</reference>
<dbReference type="InterPro" id="IPR004185">
    <property type="entry name" value="Glyco_hydro_13_lg-like_dom"/>
</dbReference>
<dbReference type="EC" id="3.2.1.20" evidence="5"/>
<proteinExistence type="predicted"/>
<feature type="domain" description="Glycosyl hydrolase family 13 catalytic" evidence="4">
    <location>
        <begin position="147"/>
        <end position="537"/>
    </location>
</feature>
<dbReference type="SUPFAM" id="SSF51445">
    <property type="entry name" value="(Trans)glycosidases"/>
    <property type="match status" value="1"/>
</dbReference>
<dbReference type="InterPro" id="IPR006047">
    <property type="entry name" value="GH13_cat_dom"/>
</dbReference>
<evidence type="ECO:0000259" key="4">
    <source>
        <dbReference type="SMART" id="SM00642"/>
    </source>
</evidence>
<evidence type="ECO:0000313" key="6">
    <source>
        <dbReference type="Proteomes" id="UP000029003"/>
    </source>
</evidence>
<dbReference type="AlphaFoldDB" id="A0A087E6G4"/>
<dbReference type="RefSeq" id="WP_161786012.1">
    <property type="nucleotide sequence ID" value="NZ_JGZT01000005.1"/>
</dbReference>
<organism evidence="5 6">
    <name type="scientific">Bifidobacterium thermacidophilum subsp. thermacidophilum</name>
    <dbReference type="NCBI Taxonomy" id="79262"/>
    <lineage>
        <taxon>Bacteria</taxon>
        <taxon>Bacillati</taxon>
        <taxon>Actinomycetota</taxon>
        <taxon>Actinomycetes</taxon>
        <taxon>Bifidobacteriales</taxon>
        <taxon>Bifidobacteriaceae</taxon>
        <taxon>Bifidobacterium</taxon>
    </lineage>
</organism>
<evidence type="ECO:0000256" key="2">
    <source>
        <dbReference type="ARBA" id="ARBA00023295"/>
    </source>
</evidence>
<dbReference type="Pfam" id="PF00128">
    <property type="entry name" value="Alpha-amylase"/>
    <property type="match status" value="1"/>
</dbReference>
<accession>A0A087E6G4</accession>
<dbReference type="Gene3D" id="3.20.20.80">
    <property type="entry name" value="Glycosidases"/>
    <property type="match status" value="1"/>
</dbReference>
<dbReference type="CDD" id="cd11338">
    <property type="entry name" value="AmyAc_CMD"/>
    <property type="match status" value="1"/>
</dbReference>
<keyword evidence="2 5" id="KW-0326">Glycosidase</keyword>
<dbReference type="Proteomes" id="UP000029003">
    <property type="component" value="Unassembled WGS sequence"/>
</dbReference>
<dbReference type="InterPro" id="IPR017853">
    <property type="entry name" value="GH"/>
</dbReference>
<dbReference type="EMBL" id="JGZT01000005">
    <property type="protein sequence ID" value="KFJ03365.1"/>
    <property type="molecule type" value="Genomic_DNA"/>
</dbReference>
<evidence type="ECO:0000313" key="5">
    <source>
        <dbReference type="EMBL" id="KFJ03365.1"/>
    </source>
</evidence>
<dbReference type="SUPFAM" id="SSF81296">
    <property type="entry name" value="E set domains"/>
    <property type="match status" value="1"/>
</dbReference>
<name>A0A087E6G4_9BIFI</name>
<evidence type="ECO:0000256" key="3">
    <source>
        <dbReference type="SAM" id="MobiDB-lite"/>
    </source>
</evidence>
<feature type="region of interest" description="Disordered" evidence="3">
    <location>
        <begin position="1"/>
        <end position="32"/>
    </location>
</feature>
<dbReference type="GO" id="GO:0004558">
    <property type="term" value="F:alpha-1,4-glucosidase activity"/>
    <property type="evidence" value="ECO:0007669"/>
    <property type="project" value="UniProtKB-EC"/>
</dbReference>
<comment type="caution">
    <text evidence="5">The sequence shown here is derived from an EMBL/GenBank/DDBJ whole genome shotgun (WGS) entry which is preliminary data.</text>
</comment>